<dbReference type="RefSeq" id="WP_057409186.1">
    <property type="nucleotide sequence ID" value="NZ_LJRC01000119.1"/>
</dbReference>
<comment type="caution">
    <text evidence="3">The sequence shown here is derived from an EMBL/GenBank/DDBJ whole genome shotgun (WGS) entry which is preliminary data.</text>
</comment>
<evidence type="ECO:0000313" key="3">
    <source>
        <dbReference type="EMBL" id="KPY37268.1"/>
    </source>
</evidence>
<feature type="compositionally biased region" description="Basic and acidic residues" evidence="1">
    <location>
        <begin position="248"/>
        <end position="267"/>
    </location>
</feature>
<sequence length="276" mass="30677">MNSNQQQPDDDGIIRIQRLVPGQVDVVLGSHPTRRSTPRPRKPRAYGLWLAGLIVVGCLGGMIASQLRKPKVIVPVIEHPAVEAQTPETDSEPALPASTPSAALRQEPYVVPTPAPATTAAQNAPVQPLDNCLKNGNVIDESVLNCRFGQVPRAVQAEPAKGMVSATYMAEFKADAARPAARPSRPYKVATVSIREWDGRDRYRAQWRVYDNTIDGDSVCENFLARSVERRECRRSAQVNFREECRDWTKRASRDRDQESRNAEQRYCEAAATFTP</sequence>
<feature type="transmembrane region" description="Helical" evidence="2">
    <location>
        <begin position="45"/>
        <end position="64"/>
    </location>
</feature>
<proteinExistence type="predicted"/>
<feature type="region of interest" description="Disordered" evidence="1">
    <location>
        <begin position="248"/>
        <end position="276"/>
    </location>
</feature>
<keyword evidence="2" id="KW-0472">Membrane</keyword>
<reference evidence="3 4" key="1">
    <citation type="submission" date="2015-09" db="EMBL/GenBank/DDBJ databases">
        <title>Genome announcement of multiple Pseudomonas syringae strains.</title>
        <authorList>
            <person name="Thakur S."/>
            <person name="Wang P.W."/>
            <person name="Gong Y."/>
            <person name="Weir B.S."/>
            <person name="Guttman D.S."/>
        </authorList>
    </citation>
    <scope>NUCLEOTIDE SEQUENCE [LARGE SCALE GENOMIC DNA]</scope>
    <source>
        <strain evidence="3 4">ICMP3956</strain>
    </source>
</reference>
<dbReference type="EMBL" id="LJRC01000119">
    <property type="protein sequence ID" value="KPY37268.1"/>
    <property type="molecule type" value="Genomic_DNA"/>
</dbReference>
<protein>
    <submittedName>
        <fullName evidence="3">Uncharacterized protein</fullName>
    </submittedName>
</protein>
<accession>A0A0Q0DF31</accession>
<keyword evidence="2" id="KW-1133">Transmembrane helix</keyword>
<name>A0A0Q0DF31_9PSED</name>
<dbReference type="Proteomes" id="UP000050562">
    <property type="component" value="Unassembled WGS sequence"/>
</dbReference>
<evidence type="ECO:0000313" key="4">
    <source>
        <dbReference type="Proteomes" id="UP000050562"/>
    </source>
</evidence>
<keyword evidence="2" id="KW-0812">Transmembrane</keyword>
<evidence type="ECO:0000256" key="1">
    <source>
        <dbReference type="SAM" id="MobiDB-lite"/>
    </source>
</evidence>
<dbReference type="AlphaFoldDB" id="A0A0Q0DF31"/>
<evidence type="ECO:0000256" key="2">
    <source>
        <dbReference type="SAM" id="Phobius"/>
    </source>
</evidence>
<gene>
    <name evidence="3" type="ORF">ALO52_04930</name>
</gene>
<dbReference type="PATRIC" id="fig|251707.3.peg.4307"/>
<organism evidence="3 4">
    <name type="scientific">Pseudomonas syringae pv. primulae</name>
    <dbReference type="NCBI Taxonomy" id="251707"/>
    <lineage>
        <taxon>Bacteria</taxon>
        <taxon>Pseudomonadati</taxon>
        <taxon>Pseudomonadota</taxon>
        <taxon>Gammaproteobacteria</taxon>
        <taxon>Pseudomonadales</taxon>
        <taxon>Pseudomonadaceae</taxon>
        <taxon>Pseudomonas</taxon>
    </lineage>
</organism>